<dbReference type="Proteomes" id="UP001060583">
    <property type="component" value="Segment"/>
</dbReference>
<sequence>MRNVEKITRRSRHECDVDISTLKNRAKKWVQQRGGVNRNMKRSWN</sequence>
<protein>
    <submittedName>
        <fullName evidence="1">Uncharacterized protein</fullName>
    </submittedName>
</protein>
<reference evidence="1" key="1">
    <citation type="submission" date="2022-05" db="EMBL/GenBank/DDBJ databases">
        <authorList>
            <person name="Ma D."/>
        </authorList>
    </citation>
    <scope>NUCLEOTIDE SEQUENCE</scope>
</reference>
<dbReference type="EMBL" id="ON461912">
    <property type="protein sequence ID" value="UXQ88736.1"/>
    <property type="molecule type" value="Genomic_DNA"/>
</dbReference>
<accession>A0A977TFM5</accession>
<name>A0A977TFM5_9CAUD</name>
<evidence type="ECO:0000313" key="2">
    <source>
        <dbReference type="Proteomes" id="UP001060583"/>
    </source>
</evidence>
<keyword evidence="2" id="KW-1185">Reference proteome</keyword>
<proteinExistence type="predicted"/>
<evidence type="ECO:0000313" key="1">
    <source>
        <dbReference type="EMBL" id="UXQ88736.1"/>
    </source>
</evidence>
<organism evidence="1 2">
    <name type="scientific">Salmonella phage PST_H2</name>
    <dbReference type="NCBI Taxonomy" id="2978975"/>
    <lineage>
        <taxon>Viruses</taxon>
        <taxon>Duplodnaviria</taxon>
        <taxon>Heunggongvirae</taxon>
        <taxon>Uroviricota</taxon>
        <taxon>Caudoviricetes</taxon>
        <taxon>Autographivirales</taxon>
        <taxon>Autosignataviridae</taxon>
        <taxon>Molineuxvirinae</taxon>
        <taxon>Guangxivirus</taxon>
        <taxon>Guangxivirus PSTH2</taxon>
    </lineage>
</organism>